<evidence type="ECO:0000256" key="2">
    <source>
        <dbReference type="ARBA" id="ARBA00022692"/>
    </source>
</evidence>
<dbReference type="SUPFAM" id="SSF90123">
    <property type="entry name" value="ABC transporter transmembrane region"/>
    <property type="match status" value="1"/>
</dbReference>
<protein>
    <submittedName>
        <fullName evidence="11">ABC transporter ATP-binding protein</fullName>
    </submittedName>
</protein>
<dbReference type="SMART" id="SM00382">
    <property type="entry name" value="AAA"/>
    <property type="match status" value="1"/>
</dbReference>
<sequence>MLKLFAYLKPYRASIAIVLALIFLQSLSDLYLPTLMADIVDIGVVQGDTPYILRIGGFMLLVAAAGTVCSVAASYYSSKVAAGFGQRLRGSVFEHVENFSLQEFDRIGTASLITRTTNDITQVQQVLTMMLRMMVSAPMLCIGGIVMAVSQDAKLSLVLIVIIPVLVGAIFFIASKGIPLFKAMQTKLDKLNLVLREGLTGIRVIRAFNRAGHEKRRFNEANLDLTGTGLKVNRIMGAMMPVMMLTMNFATIAIIWFGSFRIDSGDMQVGSLMAFLQYAMQIMFSLMMVSMMFVMIPRASVSAARIREVLDMVPTLNDPEQAKDGGTLKGYVEFQEVSFSYPGAEKPAIEGITFTAGPGEVTAIIGGTGAGKSTLISLIPRFYDAAEGRVLVDGTDVREMTQEALRAKIGFVPQKAVLFSGTIRDNIRYGKEDATEEEIRHAADFAQATEFISEMKDGFDSVIAQGGSNVSGGQKQRLSIARALVRRPDIYVFDDSFSALDFKTDAKLRAALREETGEATVIIVAQRVSTVIDADRIVVLDEGRIAGIGRHRELLDTCKVYREIVSSQLSEEELAGSGAVQGAEEADEDAVALRAGKEETR</sequence>
<name>A0ABT8V9M2_9BACL</name>
<keyword evidence="12" id="KW-1185">Reference proteome</keyword>
<accession>A0ABT8V9M2</accession>
<dbReference type="CDD" id="cd18548">
    <property type="entry name" value="ABC_6TM_Tm287_like"/>
    <property type="match status" value="1"/>
</dbReference>
<comment type="caution">
    <text evidence="11">The sequence shown here is derived from an EMBL/GenBank/DDBJ whole genome shotgun (WGS) entry which is preliminary data.</text>
</comment>
<feature type="domain" description="ABC transporter" evidence="9">
    <location>
        <begin position="332"/>
        <end position="567"/>
    </location>
</feature>
<dbReference type="RefSeq" id="WP_302878295.1">
    <property type="nucleotide sequence ID" value="NZ_JAUMKJ010000011.1"/>
</dbReference>
<evidence type="ECO:0000256" key="8">
    <source>
        <dbReference type="SAM" id="Phobius"/>
    </source>
</evidence>
<feature type="transmembrane region" description="Helical" evidence="8">
    <location>
        <begin position="278"/>
        <end position="297"/>
    </location>
</feature>
<evidence type="ECO:0000259" key="9">
    <source>
        <dbReference type="PROSITE" id="PS50893"/>
    </source>
</evidence>
<dbReference type="PANTHER" id="PTHR43394:SF1">
    <property type="entry name" value="ATP-BINDING CASSETTE SUB-FAMILY B MEMBER 10, MITOCHONDRIAL"/>
    <property type="match status" value="1"/>
</dbReference>
<evidence type="ECO:0000259" key="10">
    <source>
        <dbReference type="PROSITE" id="PS50929"/>
    </source>
</evidence>
<dbReference type="InterPro" id="IPR036640">
    <property type="entry name" value="ABC1_TM_sf"/>
</dbReference>
<feature type="region of interest" description="Disordered" evidence="7">
    <location>
        <begin position="571"/>
        <end position="601"/>
    </location>
</feature>
<keyword evidence="3" id="KW-0547">Nucleotide-binding</keyword>
<evidence type="ECO:0000256" key="1">
    <source>
        <dbReference type="ARBA" id="ARBA00004651"/>
    </source>
</evidence>
<dbReference type="InterPro" id="IPR003593">
    <property type="entry name" value="AAA+_ATPase"/>
</dbReference>
<feature type="transmembrane region" description="Helical" evidence="8">
    <location>
        <begin position="238"/>
        <end position="258"/>
    </location>
</feature>
<evidence type="ECO:0000313" key="12">
    <source>
        <dbReference type="Proteomes" id="UP001168883"/>
    </source>
</evidence>
<dbReference type="EMBL" id="JAUMKJ010000011">
    <property type="protein sequence ID" value="MDO3677567.1"/>
    <property type="molecule type" value="Genomic_DNA"/>
</dbReference>
<dbReference type="InterPro" id="IPR017871">
    <property type="entry name" value="ABC_transporter-like_CS"/>
</dbReference>
<evidence type="ECO:0000256" key="3">
    <source>
        <dbReference type="ARBA" id="ARBA00022741"/>
    </source>
</evidence>
<evidence type="ECO:0000256" key="6">
    <source>
        <dbReference type="ARBA" id="ARBA00023136"/>
    </source>
</evidence>
<evidence type="ECO:0000256" key="7">
    <source>
        <dbReference type="SAM" id="MobiDB-lite"/>
    </source>
</evidence>
<feature type="domain" description="ABC transmembrane type-1" evidence="10">
    <location>
        <begin position="16"/>
        <end position="298"/>
    </location>
</feature>
<feature type="transmembrane region" description="Helical" evidence="8">
    <location>
        <begin position="130"/>
        <end position="149"/>
    </location>
</feature>
<evidence type="ECO:0000256" key="4">
    <source>
        <dbReference type="ARBA" id="ARBA00022840"/>
    </source>
</evidence>
<evidence type="ECO:0000256" key="5">
    <source>
        <dbReference type="ARBA" id="ARBA00022989"/>
    </source>
</evidence>
<keyword evidence="4 11" id="KW-0067">ATP-binding</keyword>
<dbReference type="InterPro" id="IPR027417">
    <property type="entry name" value="P-loop_NTPase"/>
</dbReference>
<dbReference type="Proteomes" id="UP001168883">
    <property type="component" value="Unassembled WGS sequence"/>
</dbReference>
<feature type="transmembrane region" description="Helical" evidence="8">
    <location>
        <begin position="52"/>
        <end position="77"/>
    </location>
</feature>
<dbReference type="Pfam" id="PF00664">
    <property type="entry name" value="ABC_membrane"/>
    <property type="match status" value="1"/>
</dbReference>
<dbReference type="InterPro" id="IPR039421">
    <property type="entry name" value="Type_1_exporter"/>
</dbReference>
<dbReference type="InterPro" id="IPR011527">
    <property type="entry name" value="ABC1_TM_dom"/>
</dbReference>
<comment type="subcellular location">
    <subcellularLocation>
        <location evidence="1">Cell membrane</location>
        <topology evidence="1">Multi-pass membrane protein</topology>
    </subcellularLocation>
</comment>
<dbReference type="InterPro" id="IPR003439">
    <property type="entry name" value="ABC_transporter-like_ATP-bd"/>
</dbReference>
<dbReference type="PROSITE" id="PS50929">
    <property type="entry name" value="ABC_TM1F"/>
    <property type="match status" value="1"/>
</dbReference>
<dbReference type="PANTHER" id="PTHR43394">
    <property type="entry name" value="ATP-DEPENDENT PERMEASE MDL1, MITOCHONDRIAL"/>
    <property type="match status" value="1"/>
</dbReference>
<keyword evidence="6 8" id="KW-0472">Membrane</keyword>
<reference evidence="11" key="1">
    <citation type="submission" date="2023-07" db="EMBL/GenBank/DDBJ databases">
        <authorList>
            <person name="Aktuganov G."/>
            <person name="Boyko T."/>
            <person name="Delegan Y."/>
            <person name="Galimzianova N."/>
            <person name="Gilvanova E."/>
            <person name="Korobov V."/>
            <person name="Kuzmina L."/>
            <person name="Melentiev A."/>
            <person name="Milman P."/>
            <person name="Ryabova A."/>
            <person name="Stupak E."/>
            <person name="Yasakov T."/>
            <person name="Zharikova N."/>
            <person name="Zhurenko E."/>
        </authorList>
    </citation>
    <scope>NUCLEOTIDE SEQUENCE</scope>
    <source>
        <strain evidence="11">IB-739</strain>
    </source>
</reference>
<evidence type="ECO:0000313" key="11">
    <source>
        <dbReference type="EMBL" id="MDO3677567.1"/>
    </source>
</evidence>
<dbReference type="GO" id="GO:0005524">
    <property type="term" value="F:ATP binding"/>
    <property type="evidence" value="ECO:0007669"/>
    <property type="project" value="UniProtKB-KW"/>
</dbReference>
<dbReference type="Pfam" id="PF00005">
    <property type="entry name" value="ABC_tran"/>
    <property type="match status" value="1"/>
</dbReference>
<feature type="transmembrane region" description="Helical" evidence="8">
    <location>
        <begin position="155"/>
        <end position="174"/>
    </location>
</feature>
<gene>
    <name evidence="11" type="ORF">Q3C12_11205</name>
</gene>
<dbReference type="Gene3D" id="3.40.50.300">
    <property type="entry name" value="P-loop containing nucleotide triphosphate hydrolases"/>
    <property type="match status" value="1"/>
</dbReference>
<keyword evidence="5 8" id="KW-1133">Transmembrane helix</keyword>
<dbReference type="PROSITE" id="PS00211">
    <property type="entry name" value="ABC_TRANSPORTER_1"/>
    <property type="match status" value="1"/>
</dbReference>
<dbReference type="PROSITE" id="PS50893">
    <property type="entry name" value="ABC_TRANSPORTER_2"/>
    <property type="match status" value="1"/>
</dbReference>
<keyword evidence="2 8" id="KW-0812">Transmembrane</keyword>
<dbReference type="SUPFAM" id="SSF52540">
    <property type="entry name" value="P-loop containing nucleoside triphosphate hydrolases"/>
    <property type="match status" value="1"/>
</dbReference>
<dbReference type="Gene3D" id="1.20.1560.10">
    <property type="entry name" value="ABC transporter type 1, transmembrane domain"/>
    <property type="match status" value="1"/>
</dbReference>
<proteinExistence type="predicted"/>
<organism evidence="11 12">
    <name type="scientific">Paenibacillus ehimensis</name>
    <dbReference type="NCBI Taxonomy" id="79264"/>
    <lineage>
        <taxon>Bacteria</taxon>
        <taxon>Bacillati</taxon>
        <taxon>Bacillota</taxon>
        <taxon>Bacilli</taxon>
        <taxon>Bacillales</taxon>
        <taxon>Paenibacillaceae</taxon>
        <taxon>Paenibacillus</taxon>
    </lineage>
</organism>